<proteinExistence type="predicted"/>
<reference evidence="2" key="2">
    <citation type="journal article" date="2024" name="Plant">
        <title>Genomic evolution and insights into agronomic trait innovations of Sesamum species.</title>
        <authorList>
            <person name="Miao H."/>
            <person name="Wang L."/>
            <person name="Qu L."/>
            <person name="Liu H."/>
            <person name="Sun Y."/>
            <person name="Le M."/>
            <person name="Wang Q."/>
            <person name="Wei S."/>
            <person name="Zheng Y."/>
            <person name="Lin W."/>
            <person name="Duan Y."/>
            <person name="Cao H."/>
            <person name="Xiong S."/>
            <person name="Wang X."/>
            <person name="Wei L."/>
            <person name="Li C."/>
            <person name="Ma Q."/>
            <person name="Ju M."/>
            <person name="Zhao R."/>
            <person name="Li G."/>
            <person name="Mu C."/>
            <person name="Tian Q."/>
            <person name="Mei H."/>
            <person name="Zhang T."/>
            <person name="Gao T."/>
            <person name="Zhang H."/>
        </authorList>
    </citation>
    <scope>NUCLEOTIDE SEQUENCE</scope>
    <source>
        <strain evidence="2">G02</strain>
    </source>
</reference>
<dbReference type="EMBL" id="JACGWJ010000029">
    <property type="protein sequence ID" value="KAL0303683.1"/>
    <property type="molecule type" value="Genomic_DNA"/>
</dbReference>
<feature type="compositionally biased region" description="Basic and acidic residues" evidence="1">
    <location>
        <begin position="120"/>
        <end position="140"/>
    </location>
</feature>
<protein>
    <submittedName>
        <fullName evidence="2">Uncharacterized protein</fullName>
    </submittedName>
</protein>
<comment type="caution">
    <text evidence="2">The sequence shown here is derived from an EMBL/GenBank/DDBJ whole genome shotgun (WGS) entry which is preliminary data.</text>
</comment>
<organism evidence="2">
    <name type="scientific">Sesamum radiatum</name>
    <name type="common">Black benniseed</name>
    <dbReference type="NCBI Taxonomy" id="300843"/>
    <lineage>
        <taxon>Eukaryota</taxon>
        <taxon>Viridiplantae</taxon>
        <taxon>Streptophyta</taxon>
        <taxon>Embryophyta</taxon>
        <taxon>Tracheophyta</taxon>
        <taxon>Spermatophyta</taxon>
        <taxon>Magnoliopsida</taxon>
        <taxon>eudicotyledons</taxon>
        <taxon>Gunneridae</taxon>
        <taxon>Pentapetalae</taxon>
        <taxon>asterids</taxon>
        <taxon>lamiids</taxon>
        <taxon>Lamiales</taxon>
        <taxon>Pedaliaceae</taxon>
        <taxon>Sesamum</taxon>
    </lineage>
</organism>
<name>A0AAW2KCV3_SESRA</name>
<evidence type="ECO:0000313" key="2">
    <source>
        <dbReference type="EMBL" id="KAL0303683.1"/>
    </source>
</evidence>
<reference evidence="2" key="1">
    <citation type="submission" date="2020-06" db="EMBL/GenBank/DDBJ databases">
        <authorList>
            <person name="Li T."/>
            <person name="Hu X."/>
            <person name="Zhang T."/>
            <person name="Song X."/>
            <person name="Zhang H."/>
            <person name="Dai N."/>
            <person name="Sheng W."/>
            <person name="Hou X."/>
            <person name="Wei L."/>
        </authorList>
    </citation>
    <scope>NUCLEOTIDE SEQUENCE</scope>
    <source>
        <strain evidence="2">G02</strain>
        <tissue evidence="2">Leaf</tissue>
    </source>
</reference>
<feature type="region of interest" description="Disordered" evidence="1">
    <location>
        <begin position="113"/>
        <end position="140"/>
    </location>
</feature>
<gene>
    <name evidence="2" type="ORF">Sradi_6236400</name>
</gene>
<evidence type="ECO:0000256" key="1">
    <source>
        <dbReference type="SAM" id="MobiDB-lite"/>
    </source>
</evidence>
<sequence length="152" mass="17082">MVQSIAVGVIGSFQESRSLFYINSLAVGSFERWSSVVFAIRHKDNEPLKEYLLRFNVAVLEVPSATQEVKTSAFSQGLLDGVFFKSLAKKPISKFGTLLARAAKYINIEDAQAAKKKNREGKIKETKEEGSSKKLRTDFWDKKPPLQRINVV</sequence>
<accession>A0AAW2KCV3</accession>
<dbReference type="AlphaFoldDB" id="A0AAW2KCV3"/>